<name>A0A9N9GJB8_9GLOM</name>
<accession>A0A9N9GJB8</accession>
<feature type="domain" description="Protein kinase" evidence="1">
    <location>
        <begin position="281"/>
        <end position="551"/>
    </location>
</feature>
<dbReference type="InterPro" id="IPR011009">
    <property type="entry name" value="Kinase-like_dom_sf"/>
</dbReference>
<dbReference type="InterPro" id="IPR000719">
    <property type="entry name" value="Prot_kinase_dom"/>
</dbReference>
<dbReference type="Pfam" id="PF00069">
    <property type="entry name" value="Pkinase"/>
    <property type="match status" value="1"/>
</dbReference>
<dbReference type="SMART" id="SM00220">
    <property type="entry name" value="S_TKc"/>
    <property type="match status" value="1"/>
</dbReference>
<reference evidence="2" key="1">
    <citation type="submission" date="2021-06" db="EMBL/GenBank/DDBJ databases">
        <authorList>
            <person name="Kallberg Y."/>
            <person name="Tangrot J."/>
            <person name="Rosling A."/>
        </authorList>
    </citation>
    <scope>NUCLEOTIDE SEQUENCE</scope>
    <source>
        <strain evidence="2">IA702</strain>
    </source>
</reference>
<dbReference type="PROSITE" id="PS50011">
    <property type="entry name" value="PROTEIN_KINASE_DOM"/>
    <property type="match status" value="1"/>
</dbReference>
<dbReference type="GO" id="GO:0005524">
    <property type="term" value="F:ATP binding"/>
    <property type="evidence" value="ECO:0007669"/>
    <property type="project" value="InterPro"/>
</dbReference>
<dbReference type="GO" id="GO:0004672">
    <property type="term" value="F:protein kinase activity"/>
    <property type="evidence" value="ECO:0007669"/>
    <property type="project" value="InterPro"/>
</dbReference>
<dbReference type="Proteomes" id="UP000789572">
    <property type="component" value="Unassembled WGS sequence"/>
</dbReference>
<proteinExistence type="predicted"/>
<dbReference type="AlphaFoldDB" id="A0A9N9GJB8"/>
<dbReference type="Gene3D" id="1.10.510.10">
    <property type="entry name" value="Transferase(Phosphotransferase) domain 1"/>
    <property type="match status" value="1"/>
</dbReference>
<organism evidence="2 3">
    <name type="scientific">Paraglomus occultum</name>
    <dbReference type="NCBI Taxonomy" id="144539"/>
    <lineage>
        <taxon>Eukaryota</taxon>
        <taxon>Fungi</taxon>
        <taxon>Fungi incertae sedis</taxon>
        <taxon>Mucoromycota</taxon>
        <taxon>Glomeromycotina</taxon>
        <taxon>Glomeromycetes</taxon>
        <taxon>Paraglomerales</taxon>
        <taxon>Paraglomeraceae</taxon>
        <taxon>Paraglomus</taxon>
    </lineage>
</organism>
<dbReference type="SUPFAM" id="SSF56112">
    <property type="entry name" value="Protein kinase-like (PK-like)"/>
    <property type="match status" value="1"/>
</dbReference>
<dbReference type="InterPro" id="IPR050235">
    <property type="entry name" value="CK1_Ser-Thr_kinase"/>
</dbReference>
<dbReference type="OrthoDB" id="5979581at2759"/>
<protein>
    <submittedName>
        <fullName evidence="2">4208_t:CDS:1</fullName>
    </submittedName>
</protein>
<evidence type="ECO:0000313" key="3">
    <source>
        <dbReference type="Proteomes" id="UP000789572"/>
    </source>
</evidence>
<sequence length="551" mass="61846">MSVCVLDLIVGTTLGLILRRDTRSSSAFYSLLKDSEQFETDLQQIENRLSELITPDERSSSRDILERIGLNDIESFITQVKGKTDEVNDYQPVVAAILKQACQGFDLSVLSDYRHGGESGKVYIDGHIGRTDVINELRPLLESLKEIPYPKTFSFEVKRNLQTDYKHVLGQMAEATALFYATRDRQPTDNYTRHYTYFSIASDVRSWLILMSYVDNNDIHVINSGIKKWEDLNHYIIQIFIYLEKLDLRASAEVTDNVFQDTFLMRVEASYGRLYKGTVPVQIGTILGSGTCFDVLEGIIKEQKYVIKIEKLAGAADRESNILSKISGTDQNLPKIVAVGVDVEGGKRILVEEPLGKSLRTLSLPVAPTMVCNVAASILLALQTLHRAGYIHGDVSDSNIIAVDTPLGWQTDQYVLIDFSSVSNAADKLPSYLHVNTEFVSPLILYFGRSYGDDLVSLSLVLMKLLKGSLPWSQSSNEINGGVLAERKFALIGLFTAHYQPSTVGGIISEHVKDHCAECLLCEFAQWARYYEWEVEGQLDYSKWILKFKEA</sequence>
<feature type="non-terminal residue" evidence="2">
    <location>
        <position position="551"/>
    </location>
</feature>
<dbReference type="PANTHER" id="PTHR11909">
    <property type="entry name" value="CASEIN KINASE-RELATED"/>
    <property type="match status" value="1"/>
</dbReference>
<evidence type="ECO:0000313" key="2">
    <source>
        <dbReference type="EMBL" id="CAG8614684.1"/>
    </source>
</evidence>
<comment type="caution">
    <text evidence="2">The sequence shown here is derived from an EMBL/GenBank/DDBJ whole genome shotgun (WGS) entry which is preliminary data.</text>
</comment>
<gene>
    <name evidence="2" type="ORF">POCULU_LOCUS8121</name>
</gene>
<dbReference type="EMBL" id="CAJVPJ010002170">
    <property type="protein sequence ID" value="CAG8614684.1"/>
    <property type="molecule type" value="Genomic_DNA"/>
</dbReference>
<keyword evidence="3" id="KW-1185">Reference proteome</keyword>
<evidence type="ECO:0000259" key="1">
    <source>
        <dbReference type="PROSITE" id="PS50011"/>
    </source>
</evidence>